<dbReference type="InterPro" id="IPR013752">
    <property type="entry name" value="KPA_reductase"/>
</dbReference>
<dbReference type="AlphaFoldDB" id="A0A9W6CYN7"/>
<comment type="catalytic activity">
    <reaction evidence="8 9">
        <text>(R)-pantoate + NADP(+) = 2-dehydropantoate + NADPH + H(+)</text>
        <dbReference type="Rhea" id="RHEA:16233"/>
        <dbReference type="ChEBI" id="CHEBI:11561"/>
        <dbReference type="ChEBI" id="CHEBI:15378"/>
        <dbReference type="ChEBI" id="CHEBI:15980"/>
        <dbReference type="ChEBI" id="CHEBI:57783"/>
        <dbReference type="ChEBI" id="CHEBI:58349"/>
        <dbReference type="EC" id="1.1.1.169"/>
    </reaction>
</comment>
<dbReference type="GO" id="GO:0008677">
    <property type="term" value="F:2-dehydropantoate 2-reductase activity"/>
    <property type="evidence" value="ECO:0007669"/>
    <property type="project" value="UniProtKB-EC"/>
</dbReference>
<evidence type="ECO:0000256" key="1">
    <source>
        <dbReference type="ARBA" id="ARBA00004994"/>
    </source>
</evidence>
<dbReference type="EC" id="1.1.1.169" evidence="3 9"/>
<dbReference type="Pfam" id="PF02558">
    <property type="entry name" value="ApbA"/>
    <property type="match status" value="1"/>
</dbReference>
<dbReference type="PANTHER" id="PTHR21708:SF26">
    <property type="entry name" value="2-DEHYDROPANTOATE 2-REDUCTASE"/>
    <property type="match status" value="1"/>
</dbReference>
<evidence type="ECO:0000313" key="12">
    <source>
        <dbReference type="EMBL" id="GLI32647.1"/>
    </source>
</evidence>
<evidence type="ECO:0000256" key="2">
    <source>
        <dbReference type="ARBA" id="ARBA00007870"/>
    </source>
</evidence>
<evidence type="ECO:0000256" key="3">
    <source>
        <dbReference type="ARBA" id="ARBA00013014"/>
    </source>
</evidence>
<keyword evidence="9" id="KW-0566">Pantothenate biosynthesis</keyword>
<feature type="domain" description="Ketopantoate reductase N-terminal" evidence="10">
    <location>
        <begin position="16"/>
        <end position="164"/>
    </location>
</feature>
<keyword evidence="5 9" id="KW-0521">NADP</keyword>
<accession>A0A9W6CYN7</accession>
<sequence length="321" mass="34852">MIPNTTNNISSFQPKVLIVGTGAIGSYYGGKLAQGGAHVSAVCRSDYEKVKNHGIYVESVRGDFHFIPEKVVRSVDAYGDVPDYILVATKVVPEADVPKLIKAAIGEQTAILLIQNGIEIEEPVASAFPNNEVISGLAFIAVSRVGPGHIRHQDYGRLTLGCYPSGVSEKAENLSKLFEKAGIPCDVTPDVVTARWKKLVWNASFNPVSVLGGGVDTQTMLNGKESSRLLRKVMEEICLVAKAVGHELPHDIVQTNIDGTLVMKPYKTSMLLDFEAGRPMEVEAILGNAVRAAERSQVAVPHLESLYALLKMVDQKNRRTF</sequence>
<evidence type="ECO:0000256" key="5">
    <source>
        <dbReference type="ARBA" id="ARBA00022857"/>
    </source>
</evidence>
<dbReference type="Proteomes" id="UP001144372">
    <property type="component" value="Unassembled WGS sequence"/>
</dbReference>
<gene>
    <name evidence="12" type="primary">apbA</name>
    <name evidence="12" type="ORF">DAMNIGENAA_00800</name>
</gene>
<comment type="caution">
    <text evidence="12">The sequence shown here is derived from an EMBL/GenBank/DDBJ whole genome shotgun (WGS) entry which is preliminary data.</text>
</comment>
<comment type="similarity">
    <text evidence="2 9">Belongs to the ketopantoate reductase family.</text>
</comment>
<dbReference type="InterPro" id="IPR003710">
    <property type="entry name" value="ApbA"/>
</dbReference>
<evidence type="ECO:0000259" key="11">
    <source>
        <dbReference type="Pfam" id="PF08546"/>
    </source>
</evidence>
<proteinExistence type="inferred from homology"/>
<dbReference type="SUPFAM" id="SSF51735">
    <property type="entry name" value="NAD(P)-binding Rossmann-fold domains"/>
    <property type="match status" value="1"/>
</dbReference>
<feature type="domain" description="Ketopantoate reductase C-terminal" evidence="11">
    <location>
        <begin position="190"/>
        <end position="313"/>
    </location>
</feature>
<name>A0A9W6CYN7_9BACT</name>
<dbReference type="EMBL" id="BSDR01000001">
    <property type="protein sequence ID" value="GLI32647.1"/>
    <property type="molecule type" value="Genomic_DNA"/>
</dbReference>
<evidence type="ECO:0000313" key="13">
    <source>
        <dbReference type="Proteomes" id="UP001144372"/>
    </source>
</evidence>
<protein>
    <recommendedName>
        <fullName evidence="4 9">2-dehydropantoate 2-reductase</fullName>
        <ecNumber evidence="3 9">1.1.1.169</ecNumber>
    </recommendedName>
    <alternativeName>
        <fullName evidence="7 9">Ketopantoate reductase</fullName>
    </alternativeName>
</protein>
<organism evidence="12 13">
    <name type="scientific">Desulforhabdus amnigena</name>
    <dbReference type="NCBI Taxonomy" id="40218"/>
    <lineage>
        <taxon>Bacteria</taxon>
        <taxon>Pseudomonadati</taxon>
        <taxon>Thermodesulfobacteriota</taxon>
        <taxon>Syntrophobacteria</taxon>
        <taxon>Syntrophobacterales</taxon>
        <taxon>Syntrophobacteraceae</taxon>
        <taxon>Desulforhabdus</taxon>
    </lineage>
</organism>
<dbReference type="Gene3D" id="3.40.50.720">
    <property type="entry name" value="NAD(P)-binding Rossmann-like Domain"/>
    <property type="match status" value="1"/>
</dbReference>
<reference evidence="12" key="1">
    <citation type="submission" date="2022-12" db="EMBL/GenBank/DDBJ databases">
        <title>Reference genome sequencing for broad-spectrum identification of bacterial and archaeal isolates by mass spectrometry.</title>
        <authorList>
            <person name="Sekiguchi Y."/>
            <person name="Tourlousse D.M."/>
        </authorList>
    </citation>
    <scope>NUCLEOTIDE SEQUENCE</scope>
    <source>
        <strain evidence="12">ASRB1</strain>
    </source>
</reference>
<dbReference type="NCBIfam" id="TIGR00745">
    <property type="entry name" value="apbA_panE"/>
    <property type="match status" value="1"/>
</dbReference>
<dbReference type="InterPro" id="IPR036291">
    <property type="entry name" value="NAD(P)-bd_dom_sf"/>
</dbReference>
<evidence type="ECO:0000256" key="9">
    <source>
        <dbReference type="RuleBase" id="RU362068"/>
    </source>
</evidence>
<dbReference type="PANTHER" id="PTHR21708">
    <property type="entry name" value="PROBABLE 2-DEHYDROPANTOATE 2-REDUCTASE"/>
    <property type="match status" value="1"/>
</dbReference>
<comment type="pathway">
    <text evidence="1 9">Cofactor biosynthesis; (R)-pantothenate biosynthesis; (R)-pantoate from 3-methyl-2-oxobutanoate: step 2/2.</text>
</comment>
<evidence type="ECO:0000256" key="8">
    <source>
        <dbReference type="ARBA" id="ARBA00048793"/>
    </source>
</evidence>
<dbReference type="Gene3D" id="1.10.1040.10">
    <property type="entry name" value="N-(1-d-carboxylethyl)-l-norvaline Dehydrogenase, domain 2"/>
    <property type="match status" value="1"/>
</dbReference>
<evidence type="ECO:0000259" key="10">
    <source>
        <dbReference type="Pfam" id="PF02558"/>
    </source>
</evidence>
<evidence type="ECO:0000256" key="7">
    <source>
        <dbReference type="ARBA" id="ARBA00032024"/>
    </source>
</evidence>
<comment type="function">
    <text evidence="9">Catalyzes the NADPH-dependent reduction of ketopantoate into pantoic acid.</text>
</comment>
<keyword evidence="13" id="KW-1185">Reference proteome</keyword>
<keyword evidence="6 9" id="KW-0560">Oxidoreductase</keyword>
<evidence type="ECO:0000256" key="6">
    <source>
        <dbReference type="ARBA" id="ARBA00023002"/>
    </source>
</evidence>
<dbReference type="InterPro" id="IPR013328">
    <property type="entry name" value="6PGD_dom2"/>
</dbReference>
<dbReference type="GO" id="GO:0015940">
    <property type="term" value="P:pantothenate biosynthetic process"/>
    <property type="evidence" value="ECO:0007669"/>
    <property type="project" value="UniProtKB-KW"/>
</dbReference>
<evidence type="ECO:0000256" key="4">
    <source>
        <dbReference type="ARBA" id="ARBA00019465"/>
    </source>
</evidence>
<dbReference type="GO" id="GO:0005737">
    <property type="term" value="C:cytoplasm"/>
    <property type="evidence" value="ECO:0007669"/>
    <property type="project" value="TreeGrafter"/>
</dbReference>
<dbReference type="InterPro" id="IPR008927">
    <property type="entry name" value="6-PGluconate_DH-like_C_sf"/>
</dbReference>
<dbReference type="RefSeq" id="WP_281791702.1">
    <property type="nucleotide sequence ID" value="NZ_BSDR01000001.1"/>
</dbReference>
<dbReference type="InterPro" id="IPR013332">
    <property type="entry name" value="KPR_N"/>
</dbReference>
<dbReference type="SUPFAM" id="SSF48179">
    <property type="entry name" value="6-phosphogluconate dehydrogenase C-terminal domain-like"/>
    <property type="match status" value="1"/>
</dbReference>
<dbReference type="FunFam" id="1.10.1040.10:FF:000017">
    <property type="entry name" value="2-dehydropantoate 2-reductase"/>
    <property type="match status" value="1"/>
</dbReference>
<dbReference type="Pfam" id="PF08546">
    <property type="entry name" value="ApbA_C"/>
    <property type="match status" value="1"/>
</dbReference>
<dbReference type="InterPro" id="IPR051402">
    <property type="entry name" value="KPR-Related"/>
</dbReference>